<protein>
    <submittedName>
        <fullName evidence="3">BQ2448_7946 protein</fullName>
    </submittedName>
</protein>
<evidence type="ECO:0000313" key="3">
    <source>
        <dbReference type="EMBL" id="SCV74917.1"/>
    </source>
</evidence>
<dbReference type="EMBL" id="FMSP01000024">
    <property type="protein sequence ID" value="SCV74917.1"/>
    <property type="molecule type" value="Genomic_DNA"/>
</dbReference>
<feature type="compositionally biased region" description="Low complexity" evidence="1">
    <location>
        <begin position="1"/>
        <end position="47"/>
    </location>
</feature>
<dbReference type="InterPro" id="IPR037191">
    <property type="entry name" value="VPS9_dom_sf"/>
</dbReference>
<feature type="compositionally biased region" description="Low complexity" evidence="1">
    <location>
        <begin position="1135"/>
        <end position="1148"/>
    </location>
</feature>
<feature type="region of interest" description="Disordered" evidence="1">
    <location>
        <begin position="889"/>
        <end position="913"/>
    </location>
</feature>
<feature type="domain" description="VPS9" evidence="2">
    <location>
        <begin position="582"/>
        <end position="884"/>
    </location>
</feature>
<dbReference type="GO" id="GO:0031267">
    <property type="term" value="F:small GTPase binding"/>
    <property type="evidence" value="ECO:0007669"/>
    <property type="project" value="TreeGrafter"/>
</dbReference>
<feature type="region of interest" description="Disordered" evidence="1">
    <location>
        <begin position="1049"/>
        <end position="1151"/>
    </location>
</feature>
<dbReference type="PROSITE" id="PS51205">
    <property type="entry name" value="VPS9"/>
    <property type="match status" value="1"/>
</dbReference>
<reference evidence="4" key="1">
    <citation type="submission" date="2016-09" db="EMBL/GenBank/DDBJ databases">
        <authorList>
            <person name="Jeantristanb JTB J.-T."/>
            <person name="Ricardo R."/>
        </authorList>
    </citation>
    <scope>NUCLEOTIDE SEQUENCE [LARGE SCALE GENOMIC DNA]</scope>
</reference>
<proteinExistence type="predicted"/>
<dbReference type="SUPFAM" id="SSF109993">
    <property type="entry name" value="VPS9 domain"/>
    <property type="match status" value="1"/>
</dbReference>
<dbReference type="GO" id="GO:0005829">
    <property type="term" value="C:cytosol"/>
    <property type="evidence" value="ECO:0007669"/>
    <property type="project" value="TreeGrafter"/>
</dbReference>
<feature type="region of interest" description="Disordered" evidence="1">
    <location>
        <begin position="701"/>
        <end position="725"/>
    </location>
</feature>
<evidence type="ECO:0000256" key="1">
    <source>
        <dbReference type="SAM" id="MobiDB-lite"/>
    </source>
</evidence>
<name>A0A238FNQ2_9BASI</name>
<dbReference type="PANTHER" id="PTHR23101:SF25">
    <property type="entry name" value="GTPASE-ACTIVATING PROTEIN AND VPS9 DOMAIN-CONTAINING PROTEIN 1"/>
    <property type="match status" value="1"/>
</dbReference>
<feature type="compositionally biased region" description="Gly residues" evidence="1">
    <location>
        <begin position="80"/>
        <end position="90"/>
    </location>
</feature>
<dbReference type="Gene3D" id="1.20.1050.80">
    <property type="entry name" value="VPS9 domain"/>
    <property type="match status" value="1"/>
</dbReference>
<dbReference type="GO" id="GO:0005085">
    <property type="term" value="F:guanyl-nucleotide exchange factor activity"/>
    <property type="evidence" value="ECO:0007669"/>
    <property type="project" value="InterPro"/>
</dbReference>
<dbReference type="PANTHER" id="PTHR23101">
    <property type="entry name" value="RAB GDP/GTP EXCHANGE FACTOR"/>
    <property type="match status" value="1"/>
</dbReference>
<evidence type="ECO:0000259" key="2">
    <source>
        <dbReference type="PROSITE" id="PS51205"/>
    </source>
</evidence>
<evidence type="ECO:0000313" key="4">
    <source>
        <dbReference type="Proteomes" id="UP000198372"/>
    </source>
</evidence>
<feature type="compositionally biased region" description="Acidic residues" evidence="1">
    <location>
        <begin position="1051"/>
        <end position="1061"/>
    </location>
</feature>
<feature type="compositionally biased region" description="Low complexity" evidence="1">
    <location>
        <begin position="803"/>
        <end position="817"/>
    </location>
</feature>
<dbReference type="AlphaFoldDB" id="A0A238FNQ2"/>
<feature type="compositionally biased region" description="Low complexity" evidence="1">
    <location>
        <begin position="173"/>
        <end position="184"/>
    </location>
</feature>
<organism evidence="3 4">
    <name type="scientific">Microbotryum intermedium</name>
    <dbReference type="NCBI Taxonomy" id="269621"/>
    <lineage>
        <taxon>Eukaryota</taxon>
        <taxon>Fungi</taxon>
        <taxon>Dikarya</taxon>
        <taxon>Basidiomycota</taxon>
        <taxon>Pucciniomycotina</taxon>
        <taxon>Microbotryomycetes</taxon>
        <taxon>Microbotryales</taxon>
        <taxon>Microbotryaceae</taxon>
        <taxon>Microbotryum</taxon>
    </lineage>
</organism>
<feature type="region of interest" description="Disordered" evidence="1">
    <location>
        <begin position="1"/>
        <end position="185"/>
    </location>
</feature>
<dbReference type="Pfam" id="PF02204">
    <property type="entry name" value="VPS9"/>
    <property type="match status" value="1"/>
</dbReference>
<dbReference type="OrthoDB" id="10264848at2759"/>
<dbReference type="InterPro" id="IPR003123">
    <property type="entry name" value="VPS9"/>
</dbReference>
<dbReference type="Proteomes" id="UP000198372">
    <property type="component" value="Unassembled WGS sequence"/>
</dbReference>
<feature type="compositionally biased region" description="Low complexity" evidence="1">
    <location>
        <begin position="889"/>
        <end position="898"/>
    </location>
</feature>
<dbReference type="GO" id="GO:0016192">
    <property type="term" value="P:vesicle-mediated transport"/>
    <property type="evidence" value="ECO:0007669"/>
    <property type="project" value="InterPro"/>
</dbReference>
<feature type="region of interest" description="Disordered" evidence="1">
    <location>
        <begin position="396"/>
        <end position="430"/>
    </location>
</feature>
<keyword evidence="4" id="KW-1185">Reference proteome</keyword>
<gene>
    <name evidence="3" type="ORF">BQ2448_7946</name>
</gene>
<dbReference type="STRING" id="269621.A0A238FNQ2"/>
<accession>A0A238FNQ2</accession>
<dbReference type="InterPro" id="IPR045046">
    <property type="entry name" value="Vps9-like"/>
</dbReference>
<feature type="compositionally biased region" description="Low complexity" evidence="1">
    <location>
        <begin position="406"/>
        <end position="420"/>
    </location>
</feature>
<feature type="region of interest" description="Disordered" evidence="1">
    <location>
        <begin position="766"/>
        <end position="817"/>
    </location>
</feature>
<feature type="compositionally biased region" description="Polar residues" evidence="1">
    <location>
        <begin position="899"/>
        <end position="910"/>
    </location>
</feature>
<feature type="compositionally biased region" description="Polar residues" evidence="1">
    <location>
        <begin position="703"/>
        <end position="715"/>
    </location>
</feature>
<feature type="compositionally biased region" description="Low complexity" evidence="1">
    <location>
        <begin position="132"/>
        <end position="152"/>
    </location>
</feature>
<dbReference type="GO" id="GO:0030139">
    <property type="term" value="C:endocytic vesicle"/>
    <property type="evidence" value="ECO:0007669"/>
    <property type="project" value="TreeGrafter"/>
</dbReference>
<sequence>MSNPSSSSSTPGLAASNGANTGGSATPPTSTVGTPSPSSTTGSLGRSSARRSLRQASNEVLSAHPLLASPPAQAQSEMGMGTGIGTGSNSGAGSAVTGAGTGGTYPVYSRSSTGSMMPPRTSSLNPDDRSMTTDSSSPSMPSSSLTTAAPPLISRPSNSTLPYGRPSARAQDPTSSSSTTTPSTRAYARSISGAQQKLQGQQLKAEVQALGLGHDSVGAMMVNKLVAAFTNGEKADWSAVLGCLTGTEKAVLLLPAERIPSNTTLSSTFFMDHLALVNELPSTSTLTRAPRKAFVTLGGMRGFIDQNEIVFASHCPLGSTRDLNEPKVLSSILQSIHQDVTNASYPSIFLVSTISKLAIPRPSSSRGISGTTGRVPTGSSTSSRLAALFVKPSTEDLPPLVPAPPGLLSGLTTPAAEQPTSTPPPTTSRHHLDVSVLTIGKIIRTKEIQRDIFRATVDGIRKGLKSIEGCNEVTIVDRVIAFVQKVVPNPSTTPSNGSNLTSPSIEEIADSYQDLSDATRVDLGRSIRANLIGSKDGDEGSFGASDFAMLETRVDDALERVEHLLTTVLYDRLYSPAQALDAYEDEKLSSRIRGLRAMDLSLDHLGVDMDNGQANEAWAQEPRTMLESLEDVISLVGKELNRLSNDQDGLRSPKTKLSIFVGVHQLIVDQLSELPPVPLKKEISPNAASGWGGEIEMDDAASLDTTGSNSRSLSPTREVEDDADDEDHLLKTPTAAMHEAGMVGLSPSTVPEISLPGSELAPSVEEALSSSVFDPAPKETTPMLGGGVTCKSASVAEEKKKPAPSSSKASSVRSRRAPASSSADLILPLLIYATLQHDPPLPSHLKYAQRFRAASLMRGEASYCATNIQAVIEFLTTVDVSSLGMINSSSSSASTNESLQRPPSTASTAGSFLSSLSTRTSRASSISSLRKTTTHHLSQQVSSRDLDQFVDQANRSLVNVVGMLFGPGGFAPKTIEDVKNVLDGAGNAVVKKATGGYLRRGQHETGVKGVLDDVKEHVGGGGVGGVEGKREGKSLGGKEREMVDFVPGSMDESDQQVDDYVEPEHTQTNDVEAEATTTTTTMASDQRSIRSLSSLLRRETTTGTGTGSGMMEERPSLGERIASFPGLSRFGPNATSTSGGDKSSTSSTNAGVKSTAAGFFSAIGSTSPSRSRRSTRSNLNEEVIPTVTRSTSTLMGIGPDPQFLGIQVEELRIGQVGELLLEYQRLAKAFVALQEASLGRTEVAMMGGVDDGVLREGGGGFD</sequence>
<feature type="compositionally biased region" description="Polar residues" evidence="1">
    <location>
        <begin position="109"/>
        <end position="125"/>
    </location>
</feature>